<dbReference type="InterPro" id="IPR000709">
    <property type="entry name" value="Leu_Ile_Val-bd"/>
</dbReference>
<dbReference type="PANTHER" id="PTHR30483:SF37">
    <property type="entry name" value="ABC TRANSPORTER SUBSTRATE-BINDING PROTEIN"/>
    <property type="match status" value="1"/>
</dbReference>
<evidence type="ECO:0000256" key="4">
    <source>
        <dbReference type="ARBA" id="ARBA00022970"/>
    </source>
</evidence>
<reference evidence="7 8" key="1">
    <citation type="submission" date="2016-11" db="EMBL/GenBank/DDBJ databases">
        <authorList>
            <person name="Jaros S."/>
            <person name="Januszkiewicz K."/>
            <person name="Wedrychowicz H."/>
        </authorList>
    </citation>
    <scope>NUCLEOTIDE SEQUENCE [LARGE SCALE GENOMIC DNA]</scope>
    <source>
        <strain evidence="7 8">GAS242</strain>
    </source>
</reference>
<evidence type="ECO:0000256" key="3">
    <source>
        <dbReference type="ARBA" id="ARBA00022729"/>
    </source>
</evidence>
<proteinExistence type="inferred from homology"/>
<organism evidence="7 8">
    <name type="scientific">Bradyrhizobium erythrophlei</name>
    <dbReference type="NCBI Taxonomy" id="1437360"/>
    <lineage>
        <taxon>Bacteria</taxon>
        <taxon>Pseudomonadati</taxon>
        <taxon>Pseudomonadota</taxon>
        <taxon>Alphaproteobacteria</taxon>
        <taxon>Hyphomicrobiales</taxon>
        <taxon>Nitrobacteraceae</taxon>
        <taxon>Bradyrhizobium</taxon>
    </lineage>
</organism>
<dbReference type="OrthoDB" id="7855203at2"/>
<dbReference type="Proteomes" id="UP000190675">
    <property type="component" value="Chromosome I"/>
</dbReference>
<dbReference type="GO" id="GO:0006865">
    <property type="term" value="P:amino acid transport"/>
    <property type="evidence" value="ECO:0007669"/>
    <property type="project" value="UniProtKB-KW"/>
</dbReference>
<evidence type="ECO:0000256" key="2">
    <source>
        <dbReference type="ARBA" id="ARBA00022448"/>
    </source>
</evidence>
<keyword evidence="4" id="KW-0029">Amino-acid transport</keyword>
<feature type="chain" id="PRO_5012093108" evidence="5">
    <location>
        <begin position="23"/>
        <end position="399"/>
    </location>
</feature>
<evidence type="ECO:0000256" key="1">
    <source>
        <dbReference type="ARBA" id="ARBA00010062"/>
    </source>
</evidence>
<dbReference type="PRINTS" id="PR00337">
    <property type="entry name" value="LEUILEVALBP"/>
</dbReference>
<dbReference type="EMBL" id="LT670818">
    <property type="protein sequence ID" value="SHH28434.1"/>
    <property type="molecule type" value="Genomic_DNA"/>
</dbReference>
<protein>
    <submittedName>
        <fullName evidence="7">Branched-chain amino acid transport system substrate-binding protein</fullName>
    </submittedName>
</protein>
<dbReference type="InterPro" id="IPR028081">
    <property type="entry name" value="Leu-bd"/>
</dbReference>
<dbReference type="CDD" id="cd06340">
    <property type="entry name" value="PBP1_ABC_ligand_binding-like"/>
    <property type="match status" value="1"/>
</dbReference>
<sequence length="399" mass="42891">MKRMVGFLLSTTVLLSAFNATAADAVKVGAVYALTGPGAVGGGDGMRGTELAIEQVNAAGGLKNHGGALIELVKGDSQSKPINAVGETERLVNQDKVTLVMGAATSNETVPLSQVAEKYGVPHINTIPQQESMTNGSLKWTWSTTLIDSDYVTGIFRSLDMVHRIDPKKTKVGVLCPDNEYGIEMGKQLKAELAKRKDLTLTSFIEYGAAAQDLLQPVLKLKASQPDIVVQVGYFRAGVLASKAYEQLDFHPVVIGTGGMSGDPKLRPEIGNLVAWQFAVTPFSADLPEAAKVGEAFEKKFQQPLTLNSALGYFGTMVAIRALDAARSFEPKDIADALRKVKVGKDEMITSSDYLEFDENGRNRGRDTTVTQFQGDKLVTVWPPEKATAKPVLKGFNTP</sequence>
<gene>
    <name evidence="7" type="ORF">SAMN05444169_6696</name>
</gene>
<feature type="signal peptide" evidence="5">
    <location>
        <begin position="1"/>
        <end position="22"/>
    </location>
</feature>
<keyword evidence="2" id="KW-0813">Transport</keyword>
<evidence type="ECO:0000313" key="7">
    <source>
        <dbReference type="EMBL" id="SHH28434.1"/>
    </source>
</evidence>
<dbReference type="Gene3D" id="3.40.50.2300">
    <property type="match status" value="2"/>
</dbReference>
<evidence type="ECO:0000256" key="5">
    <source>
        <dbReference type="SAM" id="SignalP"/>
    </source>
</evidence>
<dbReference type="InterPro" id="IPR028082">
    <property type="entry name" value="Peripla_BP_I"/>
</dbReference>
<feature type="domain" description="Leucine-binding protein" evidence="6">
    <location>
        <begin position="26"/>
        <end position="351"/>
    </location>
</feature>
<name>A0A1M5RQD1_9BRAD</name>
<dbReference type="AlphaFoldDB" id="A0A1M5RQD1"/>
<evidence type="ECO:0000259" key="6">
    <source>
        <dbReference type="Pfam" id="PF13458"/>
    </source>
</evidence>
<dbReference type="SUPFAM" id="SSF53822">
    <property type="entry name" value="Periplasmic binding protein-like I"/>
    <property type="match status" value="1"/>
</dbReference>
<dbReference type="InterPro" id="IPR051010">
    <property type="entry name" value="BCAA_transport"/>
</dbReference>
<comment type="similarity">
    <text evidence="1">Belongs to the leucine-binding protein family.</text>
</comment>
<dbReference type="PANTHER" id="PTHR30483">
    <property type="entry name" value="LEUCINE-SPECIFIC-BINDING PROTEIN"/>
    <property type="match status" value="1"/>
</dbReference>
<dbReference type="Pfam" id="PF13458">
    <property type="entry name" value="Peripla_BP_6"/>
    <property type="match status" value="1"/>
</dbReference>
<evidence type="ECO:0000313" key="8">
    <source>
        <dbReference type="Proteomes" id="UP000190675"/>
    </source>
</evidence>
<dbReference type="RefSeq" id="WP_079569682.1">
    <property type="nucleotide sequence ID" value="NZ_LT670818.1"/>
</dbReference>
<keyword evidence="3 5" id="KW-0732">Signal</keyword>
<accession>A0A1M5RQD1</accession>